<dbReference type="Proteomes" id="UP000199642">
    <property type="component" value="Unassembled WGS sequence"/>
</dbReference>
<evidence type="ECO:0000256" key="7">
    <source>
        <dbReference type="PIRSR" id="PIRSR600760-2"/>
    </source>
</evidence>
<accession>A0A1I2QLG2</accession>
<dbReference type="PRINTS" id="PR01959">
    <property type="entry name" value="SBIMPHPHTASE"/>
</dbReference>
<dbReference type="PRINTS" id="PR00377">
    <property type="entry name" value="IMPHPHTASES"/>
</dbReference>
<dbReference type="SUPFAM" id="SSF56655">
    <property type="entry name" value="Carbohydrate phosphatase"/>
    <property type="match status" value="1"/>
</dbReference>
<dbReference type="Gene3D" id="3.30.540.10">
    <property type="entry name" value="Fructose-1,6-Bisphosphatase, subunit A, domain 1"/>
    <property type="match status" value="1"/>
</dbReference>
<dbReference type="InterPro" id="IPR022337">
    <property type="entry name" value="Inositol_monophosphatase_SuhB"/>
</dbReference>
<name>A0A1I2QLG2_9BACT</name>
<dbReference type="InterPro" id="IPR000760">
    <property type="entry name" value="Inositol_monophosphatase-like"/>
</dbReference>
<evidence type="ECO:0000256" key="1">
    <source>
        <dbReference type="ARBA" id="ARBA00001033"/>
    </source>
</evidence>
<dbReference type="PROSITE" id="PS00630">
    <property type="entry name" value="IMP_2"/>
    <property type="match status" value="1"/>
</dbReference>
<dbReference type="InterPro" id="IPR020550">
    <property type="entry name" value="Inositol_monophosphatase_CS"/>
</dbReference>
<organism evidence="9 10">
    <name type="scientific">Algoriphagus hitonicola</name>
    <dbReference type="NCBI Taxonomy" id="435880"/>
    <lineage>
        <taxon>Bacteria</taxon>
        <taxon>Pseudomonadati</taxon>
        <taxon>Bacteroidota</taxon>
        <taxon>Cytophagia</taxon>
        <taxon>Cytophagales</taxon>
        <taxon>Cyclobacteriaceae</taxon>
        <taxon>Algoriphagus</taxon>
    </lineage>
</organism>
<feature type="binding site" evidence="7">
    <location>
        <position position="109"/>
    </location>
    <ligand>
        <name>Mg(2+)</name>
        <dbReference type="ChEBI" id="CHEBI:18420"/>
        <label>1</label>
        <note>catalytic</note>
    </ligand>
</feature>
<evidence type="ECO:0000313" key="10">
    <source>
        <dbReference type="Proteomes" id="UP000199642"/>
    </source>
</evidence>
<evidence type="ECO:0000256" key="3">
    <source>
        <dbReference type="ARBA" id="ARBA00009759"/>
    </source>
</evidence>
<dbReference type="CDD" id="cd01639">
    <property type="entry name" value="IMPase"/>
    <property type="match status" value="1"/>
</dbReference>
<reference evidence="10" key="1">
    <citation type="submission" date="2016-10" db="EMBL/GenBank/DDBJ databases">
        <authorList>
            <person name="Varghese N."/>
            <person name="Submissions S."/>
        </authorList>
    </citation>
    <scope>NUCLEOTIDE SEQUENCE [LARGE SCALE GENOMIC DNA]</scope>
    <source>
        <strain evidence="10">DSM 19315</strain>
    </source>
</reference>
<comment type="cofactor">
    <cofactor evidence="2 7 8">
        <name>Mg(2+)</name>
        <dbReference type="ChEBI" id="CHEBI:18420"/>
    </cofactor>
</comment>
<comment type="similarity">
    <text evidence="3 8">Belongs to the inositol monophosphatase superfamily.</text>
</comment>
<feature type="binding site" evidence="7">
    <location>
        <position position="106"/>
    </location>
    <ligand>
        <name>Mg(2+)</name>
        <dbReference type="ChEBI" id="CHEBI:18420"/>
        <label>1</label>
        <note>catalytic</note>
    </ligand>
</feature>
<feature type="binding site" evidence="7">
    <location>
        <position position="108"/>
    </location>
    <ligand>
        <name>Mg(2+)</name>
        <dbReference type="ChEBI" id="CHEBI:18420"/>
        <label>1</label>
        <note>catalytic</note>
    </ligand>
</feature>
<evidence type="ECO:0000256" key="2">
    <source>
        <dbReference type="ARBA" id="ARBA00001946"/>
    </source>
</evidence>
<feature type="binding site" evidence="7">
    <location>
        <position position="90"/>
    </location>
    <ligand>
        <name>Mg(2+)</name>
        <dbReference type="ChEBI" id="CHEBI:18420"/>
        <label>2</label>
    </ligand>
</feature>
<keyword evidence="6 7" id="KW-0460">Magnesium</keyword>
<dbReference type="GO" id="GO:0008934">
    <property type="term" value="F:inositol monophosphate 1-phosphatase activity"/>
    <property type="evidence" value="ECO:0007669"/>
    <property type="project" value="InterPro"/>
</dbReference>
<gene>
    <name evidence="9" type="ORF">SAMN04487988_102344</name>
</gene>
<keyword evidence="10" id="KW-1185">Reference proteome</keyword>
<dbReference type="Gene3D" id="3.40.190.80">
    <property type="match status" value="1"/>
</dbReference>
<evidence type="ECO:0000256" key="4">
    <source>
        <dbReference type="ARBA" id="ARBA00022723"/>
    </source>
</evidence>
<protein>
    <recommendedName>
        <fullName evidence="8">Inositol-1-monophosphatase</fullName>
        <ecNumber evidence="8">3.1.3.25</ecNumber>
    </recommendedName>
</protein>
<dbReference type="EC" id="3.1.3.25" evidence="8"/>
<keyword evidence="4 7" id="KW-0479">Metal-binding</keyword>
<proteinExistence type="inferred from homology"/>
<evidence type="ECO:0000256" key="6">
    <source>
        <dbReference type="ARBA" id="ARBA00022842"/>
    </source>
</evidence>
<evidence type="ECO:0000256" key="5">
    <source>
        <dbReference type="ARBA" id="ARBA00022801"/>
    </source>
</evidence>
<sequence>MGKNNKIQESLLRHQDLNMKELELKRLLEQTQEVAKSVGAFIRKERQHFDVKNVEHKGFNDLVSYVDKEAERQIVERLSEIFPEAGFITEEGTNTTRAEKYNWVIDPLDGTTNFIHGLPIFSVSIALMDRDEVILGVVYEINLHECFYAIKGGGAFCNETSIRVSSAPDLGASLIATGFPYYNFELIDKYLATLKSLMQCTHGLRRFGSAAVDLAYVAAGRIEGFFEYNLNSYDVAAGALIVQEAGGKVTDFSGGKDYIFGREILATNSKIHEEFFAELNRIWSA</sequence>
<dbReference type="InterPro" id="IPR020583">
    <property type="entry name" value="Inositol_monoP_metal-BS"/>
</dbReference>
<dbReference type="Pfam" id="PF00459">
    <property type="entry name" value="Inositol_P"/>
    <property type="match status" value="1"/>
</dbReference>
<dbReference type="STRING" id="435880.SAMN04487988_102344"/>
<dbReference type="PROSITE" id="PS00629">
    <property type="entry name" value="IMP_1"/>
    <property type="match status" value="1"/>
</dbReference>
<dbReference type="GO" id="GO:0006020">
    <property type="term" value="P:inositol metabolic process"/>
    <property type="evidence" value="ECO:0007669"/>
    <property type="project" value="TreeGrafter"/>
</dbReference>
<dbReference type="PANTHER" id="PTHR20854">
    <property type="entry name" value="INOSITOL MONOPHOSPHATASE"/>
    <property type="match status" value="1"/>
</dbReference>
<dbReference type="GO" id="GO:0046854">
    <property type="term" value="P:phosphatidylinositol phosphate biosynthetic process"/>
    <property type="evidence" value="ECO:0007669"/>
    <property type="project" value="InterPro"/>
</dbReference>
<dbReference type="GO" id="GO:0007165">
    <property type="term" value="P:signal transduction"/>
    <property type="evidence" value="ECO:0007669"/>
    <property type="project" value="TreeGrafter"/>
</dbReference>
<dbReference type="InterPro" id="IPR033942">
    <property type="entry name" value="IMPase"/>
</dbReference>
<comment type="catalytic activity">
    <reaction evidence="1 8">
        <text>a myo-inositol phosphate + H2O = myo-inositol + phosphate</text>
        <dbReference type="Rhea" id="RHEA:24056"/>
        <dbReference type="ChEBI" id="CHEBI:15377"/>
        <dbReference type="ChEBI" id="CHEBI:17268"/>
        <dbReference type="ChEBI" id="CHEBI:43474"/>
        <dbReference type="ChEBI" id="CHEBI:84139"/>
        <dbReference type="EC" id="3.1.3.25"/>
    </reaction>
</comment>
<dbReference type="GO" id="GO:0046872">
    <property type="term" value="F:metal ion binding"/>
    <property type="evidence" value="ECO:0007669"/>
    <property type="project" value="UniProtKB-KW"/>
</dbReference>
<dbReference type="EMBL" id="FOPC01000002">
    <property type="protein sequence ID" value="SFG29282.1"/>
    <property type="molecule type" value="Genomic_DNA"/>
</dbReference>
<feature type="binding site" evidence="7">
    <location>
        <position position="234"/>
    </location>
    <ligand>
        <name>Mg(2+)</name>
        <dbReference type="ChEBI" id="CHEBI:18420"/>
        <label>1</label>
        <note>catalytic</note>
    </ligand>
</feature>
<dbReference type="AlphaFoldDB" id="A0A1I2QLG2"/>
<dbReference type="PANTHER" id="PTHR20854:SF4">
    <property type="entry name" value="INOSITOL-1-MONOPHOSPHATASE-RELATED"/>
    <property type="match status" value="1"/>
</dbReference>
<evidence type="ECO:0000256" key="8">
    <source>
        <dbReference type="RuleBase" id="RU364068"/>
    </source>
</evidence>
<dbReference type="FunFam" id="3.30.540.10:FF:000003">
    <property type="entry name" value="Inositol-1-monophosphatase"/>
    <property type="match status" value="1"/>
</dbReference>
<evidence type="ECO:0000313" key="9">
    <source>
        <dbReference type="EMBL" id="SFG29282.1"/>
    </source>
</evidence>
<keyword evidence="5 8" id="KW-0378">Hydrolase</keyword>